<dbReference type="GO" id="GO:0015074">
    <property type="term" value="P:DNA integration"/>
    <property type="evidence" value="ECO:0007669"/>
    <property type="project" value="InterPro"/>
</dbReference>
<dbReference type="GO" id="GO:0003676">
    <property type="term" value="F:nucleic acid binding"/>
    <property type="evidence" value="ECO:0007669"/>
    <property type="project" value="InterPro"/>
</dbReference>
<name>A0A076VFU5_9CHLO</name>
<keyword evidence="2" id="KW-0695">RNA-directed DNA polymerase</keyword>
<dbReference type="InterPro" id="IPR036397">
    <property type="entry name" value="RNaseH_sf"/>
</dbReference>
<gene>
    <name evidence="2" type="primary">orf260</name>
    <name evidence="2" type="ORF">EK24_HE1</name>
</gene>
<evidence type="ECO:0000259" key="1">
    <source>
        <dbReference type="PROSITE" id="PS50994"/>
    </source>
</evidence>
<dbReference type="EMBL" id="KJ806265">
    <property type="protein sequence ID" value="AIK29070.1"/>
    <property type="molecule type" value="Genomic_DNA"/>
</dbReference>
<feature type="domain" description="Integrase catalytic" evidence="1">
    <location>
        <begin position="123"/>
        <end position="244"/>
    </location>
</feature>
<dbReference type="PANTHER" id="PTHR46889:SF5">
    <property type="entry name" value="INTEGRASE PROTEIN"/>
    <property type="match status" value="1"/>
</dbReference>
<dbReference type="Pfam" id="PF00665">
    <property type="entry name" value="rve"/>
    <property type="match status" value="1"/>
</dbReference>
<dbReference type="SUPFAM" id="SSF53098">
    <property type="entry name" value="Ribonuclease H-like"/>
    <property type="match status" value="1"/>
</dbReference>
<keyword evidence="2" id="KW-0496">Mitochondrion</keyword>
<accession>A0A076VFU5</accession>
<proteinExistence type="predicted"/>
<dbReference type="AlphaFoldDB" id="A0A076VFU5"/>
<dbReference type="Gene3D" id="3.30.420.10">
    <property type="entry name" value="Ribonuclease H-like superfamily/Ribonuclease H"/>
    <property type="match status" value="1"/>
</dbReference>
<organism evidence="2">
    <name type="scientific">Bracteacoccus aerius</name>
    <dbReference type="NCBI Taxonomy" id="50041"/>
    <lineage>
        <taxon>Eukaryota</taxon>
        <taxon>Viridiplantae</taxon>
        <taxon>Chlorophyta</taxon>
        <taxon>core chlorophytes</taxon>
        <taxon>Chlorophyceae</taxon>
        <taxon>CS clade</taxon>
        <taxon>Sphaeropleales</taxon>
        <taxon>Bracteacoccaceae</taxon>
        <taxon>Bracteacoccus</taxon>
    </lineage>
</organism>
<evidence type="ECO:0000313" key="2">
    <source>
        <dbReference type="EMBL" id="AIK29070.1"/>
    </source>
</evidence>
<dbReference type="InterPro" id="IPR001584">
    <property type="entry name" value="Integrase_cat-core"/>
</dbReference>
<reference evidence="2" key="1">
    <citation type="journal article" date="2014" name="Genome Biol. Evol.">
        <title>Gene arrangement convergence, diverse intron content, and genetic code modifications in mitochondrial genomes of Sphaeropleales (Chlorophyta).</title>
        <authorList>
            <person name="Fucikova K."/>
            <person name="Lewis P.O."/>
            <person name="Gonzalez-Halphen D."/>
            <person name="Lewis L.A."/>
        </authorList>
    </citation>
    <scope>NUCLEOTIDE SEQUENCE</scope>
    <source>
        <strain evidence="2">UTEX 1250</strain>
    </source>
</reference>
<protein>
    <submittedName>
        <fullName evidence="2">Hypothetical reverse transcriptase</fullName>
    </submittedName>
</protein>
<sequence length="406" mass="46303">MMCHEEESTVKKQSVTKKESKFTAFEIVLTKLLSNKQKKRAMQRANVKKLVCKMGADLMKLREAEGFSVDAFSERFSEIKVENKQRLLKEHKALYEAMEALYDANVGKRTYDYCKEDLIKGRYCSLRVNEAWSIDFTLVETRGRWWVLLIIDLRSRMIKGYALYESFGACTRRPATGGDVIKALNKSMHEYGKPEIVHTDRGGQFTKTEYAEYCVRSGIAQSMCLGKFSNQTHERANRTLKDILGQVVEDRRLDSFDERDRPQAERLIEEAVKMYQCAENRNMKTCPHTAESTLITCKASLVGVPRLAKTRSRNGDKVKLYLRRALEERGLHGVQGLLGWWMNEVLTRTNRIDQTTQQLQKQVRALSALVGARESELAATTKKAESAAVVDVMRSLASGGDAEEQD</sequence>
<dbReference type="InterPro" id="IPR012337">
    <property type="entry name" value="RNaseH-like_sf"/>
</dbReference>
<dbReference type="GeneID" id="20160083"/>
<dbReference type="GO" id="GO:0003964">
    <property type="term" value="F:RNA-directed DNA polymerase activity"/>
    <property type="evidence" value="ECO:0007669"/>
    <property type="project" value="UniProtKB-KW"/>
</dbReference>
<geneLocation type="mitochondrion" evidence="2"/>
<dbReference type="RefSeq" id="YP_009054582.1">
    <property type="nucleotide sequence ID" value="NC_024755.1"/>
</dbReference>
<keyword evidence="2" id="KW-0808">Transferase</keyword>
<dbReference type="InterPro" id="IPR050900">
    <property type="entry name" value="Transposase_IS3/IS150/IS904"/>
</dbReference>
<dbReference type="PANTHER" id="PTHR46889">
    <property type="entry name" value="TRANSPOSASE INSF FOR INSERTION SEQUENCE IS3B-RELATED"/>
    <property type="match status" value="1"/>
</dbReference>
<dbReference type="PROSITE" id="PS50994">
    <property type="entry name" value="INTEGRASE"/>
    <property type="match status" value="1"/>
</dbReference>
<keyword evidence="2" id="KW-0548">Nucleotidyltransferase</keyword>